<feature type="compositionally biased region" description="Basic and acidic residues" evidence="1">
    <location>
        <begin position="340"/>
        <end position="352"/>
    </location>
</feature>
<dbReference type="EMBL" id="JAAMPC010000003">
    <property type="protein sequence ID" value="KAG2323045.1"/>
    <property type="molecule type" value="Genomic_DNA"/>
</dbReference>
<reference evidence="2 3" key="1">
    <citation type="submission" date="2020-02" db="EMBL/GenBank/DDBJ databases">
        <authorList>
            <person name="Ma Q."/>
            <person name="Huang Y."/>
            <person name="Song X."/>
            <person name="Pei D."/>
        </authorList>
    </citation>
    <scope>NUCLEOTIDE SEQUENCE [LARGE SCALE GENOMIC DNA]</scope>
    <source>
        <strain evidence="2">Sxm20200214</strain>
        <tissue evidence="2">Leaf</tissue>
    </source>
</reference>
<dbReference type="OrthoDB" id="1089178at2759"/>
<name>A0A8X7W616_BRACI</name>
<protein>
    <submittedName>
        <fullName evidence="2">Uncharacterized protein</fullName>
    </submittedName>
</protein>
<gene>
    <name evidence="2" type="ORF">Bca52824_016258</name>
</gene>
<evidence type="ECO:0000313" key="2">
    <source>
        <dbReference type="EMBL" id="KAG2323045.1"/>
    </source>
</evidence>
<proteinExistence type="predicted"/>
<accession>A0A8X7W616</accession>
<feature type="region of interest" description="Disordered" evidence="1">
    <location>
        <begin position="335"/>
        <end position="362"/>
    </location>
</feature>
<sequence length="390" mass="43618">MARLVRVFKGQWFKSQEGVWKFEQDRTITGRDLLVANTERLEPLKDLVKGVFCLSRETPMVITFQLPQWMVEPDGATWPPHNLKTNADVDMMMSVHDWNVEPRLSVIYGAEDVATYQFRCRTPFTIGSYTFLAEGVTEEQHMARVLDMIRGTELVCSEQVLKELFDEEKMVLLYRFSLEIEKAKNGLDLNLGLRVETDDHIVPTVGDERETRVQVGGGLPTSQVHPQAGRGDVRSRDVPFNTAQHFGYLPFNTAASMRSAPPHTMYGPQYYTQHMGSMDVRGSYWENLMSSRYAVELQRIYGVPGSEYVGYFPTDLNIASSTKVQHVAHVVGAENTSNPTDHRVGKHVEKGESSNPPAAATPADLNVKFQIEYIQPGGDGNGNGGEGGDA</sequence>
<comment type="caution">
    <text evidence="2">The sequence shown here is derived from an EMBL/GenBank/DDBJ whole genome shotgun (WGS) entry which is preliminary data.</text>
</comment>
<organism evidence="2 3">
    <name type="scientific">Brassica carinata</name>
    <name type="common">Ethiopian mustard</name>
    <name type="synonym">Abyssinian cabbage</name>
    <dbReference type="NCBI Taxonomy" id="52824"/>
    <lineage>
        <taxon>Eukaryota</taxon>
        <taxon>Viridiplantae</taxon>
        <taxon>Streptophyta</taxon>
        <taxon>Embryophyta</taxon>
        <taxon>Tracheophyta</taxon>
        <taxon>Spermatophyta</taxon>
        <taxon>Magnoliopsida</taxon>
        <taxon>eudicotyledons</taxon>
        <taxon>Gunneridae</taxon>
        <taxon>Pentapetalae</taxon>
        <taxon>rosids</taxon>
        <taxon>malvids</taxon>
        <taxon>Brassicales</taxon>
        <taxon>Brassicaceae</taxon>
        <taxon>Brassiceae</taxon>
        <taxon>Brassica</taxon>
    </lineage>
</organism>
<keyword evidence="3" id="KW-1185">Reference proteome</keyword>
<evidence type="ECO:0000313" key="3">
    <source>
        <dbReference type="Proteomes" id="UP000886595"/>
    </source>
</evidence>
<dbReference type="AlphaFoldDB" id="A0A8X7W616"/>
<dbReference type="Proteomes" id="UP000886595">
    <property type="component" value="Unassembled WGS sequence"/>
</dbReference>
<evidence type="ECO:0000256" key="1">
    <source>
        <dbReference type="SAM" id="MobiDB-lite"/>
    </source>
</evidence>